<dbReference type="InterPro" id="IPR036179">
    <property type="entry name" value="Ig-like_dom_sf"/>
</dbReference>
<dbReference type="SMART" id="SM00409">
    <property type="entry name" value="IG"/>
    <property type="match status" value="1"/>
</dbReference>
<name>K7DZA8_MONDO</name>
<reference evidence="4" key="3">
    <citation type="submission" date="2025-09" db="UniProtKB">
        <authorList>
            <consortium name="Ensembl"/>
        </authorList>
    </citation>
    <scope>IDENTIFICATION</scope>
</reference>
<dbReference type="SUPFAM" id="SSF48726">
    <property type="entry name" value="Immunoglobulin"/>
    <property type="match status" value="1"/>
</dbReference>
<dbReference type="Pfam" id="PF07686">
    <property type="entry name" value="V-set"/>
    <property type="match status" value="1"/>
</dbReference>
<organism evidence="4 5">
    <name type="scientific">Monodelphis domestica</name>
    <name type="common">Gray short-tailed opossum</name>
    <dbReference type="NCBI Taxonomy" id="13616"/>
    <lineage>
        <taxon>Eukaryota</taxon>
        <taxon>Metazoa</taxon>
        <taxon>Chordata</taxon>
        <taxon>Craniata</taxon>
        <taxon>Vertebrata</taxon>
        <taxon>Euteleostomi</taxon>
        <taxon>Mammalia</taxon>
        <taxon>Metatheria</taxon>
        <taxon>Didelphimorphia</taxon>
        <taxon>Didelphidae</taxon>
        <taxon>Monodelphis</taxon>
    </lineage>
</organism>
<dbReference type="InterPro" id="IPR013106">
    <property type="entry name" value="Ig_V-set"/>
</dbReference>
<dbReference type="OMA" id="CAPIKGY"/>
<accession>K7DZA8</accession>
<evidence type="ECO:0000313" key="4">
    <source>
        <dbReference type="Ensembl" id="ENSMODP00000038859.2"/>
    </source>
</evidence>
<evidence type="ECO:0000259" key="3">
    <source>
        <dbReference type="SMART" id="SM00409"/>
    </source>
</evidence>
<dbReference type="PANTHER" id="PTHR23268:SF14">
    <property type="entry name" value="T CELL RECEPTOR BETA VARIABLE 12-3-RELATED"/>
    <property type="match status" value="1"/>
</dbReference>
<dbReference type="GO" id="GO:0002376">
    <property type="term" value="P:immune system process"/>
    <property type="evidence" value="ECO:0007669"/>
    <property type="project" value="UniProtKB-KW"/>
</dbReference>
<dbReference type="HOGENOM" id="CLU_077975_9_4_1"/>
<reference evidence="4 5" key="1">
    <citation type="journal article" date="2007" name="Nature">
        <title>Genome of the marsupial Monodelphis domestica reveals innovation in non-coding sequences.</title>
        <authorList>
            <person name="Mikkelsen T.S."/>
            <person name="Wakefield M.J."/>
            <person name="Aken B."/>
            <person name="Amemiya C.T."/>
            <person name="Chang J.L."/>
            <person name="Duke S."/>
            <person name="Garber M."/>
            <person name="Gentles A.J."/>
            <person name="Goodstadt L."/>
            <person name="Heger A."/>
            <person name="Jurka J."/>
            <person name="Kamal M."/>
            <person name="Mauceli E."/>
            <person name="Searle S.M."/>
            <person name="Sharpe T."/>
            <person name="Baker M.L."/>
            <person name="Batzer M.A."/>
            <person name="Benos P.V."/>
            <person name="Belov K."/>
            <person name="Clamp M."/>
            <person name="Cook A."/>
            <person name="Cuff J."/>
            <person name="Das R."/>
            <person name="Davidow L."/>
            <person name="Deakin J.E."/>
            <person name="Fazzari M.J."/>
            <person name="Glass J.L."/>
            <person name="Grabherr M."/>
            <person name="Greally J.M."/>
            <person name="Gu W."/>
            <person name="Hore T.A."/>
            <person name="Huttley G.A."/>
            <person name="Kleber M."/>
            <person name="Jirtle R.L."/>
            <person name="Koina E."/>
            <person name="Lee J.T."/>
            <person name="Mahony S."/>
            <person name="Marra M.A."/>
            <person name="Miller R.D."/>
            <person name="Nicholls R.D."/>
            <person name="Oda M."/>
            <person name="Papenfuss A.T."/>
            <person name="Parra Z.E."/>
            <person name="Pollock D.D."/>
            <person name="Ray D.A."/>
            <person name="Schein J.E."/>
            <person name="Speed T.P."/>
            <person name="Thompson K."/>
            <person name="VandeBerg J.L."/>
            <person name="Wade C.M."/>
            <person name="Walker J.A."/>
            <person name="Waters P.D."/>
            <person name="Webber C."/>
            <person name="Weidman J.R."/>
            <person name="Xie X."/>
            <person name="Zody M.C."/>
            <person name="Baldwin J."/>
            <person name="Abdouelleil A."/>
            <person name="Abdulkadir J."/>
            <person name="Abebe A."/>
            <person name="Abera B."/>
            <person name="Abreu J."/>
            <person name="Acer S.C."/>
            <person name="Aftuck L."/>
            <person name="Alexander A."/>
            <person name="An P."/>
            <person name="Anderson E."/>
            <person name="Anderson S."/>
            <person name="Arachi H."/>
            <person name="Azer M."/>
            <person name="Bachantsang P."/>
            <person name="Barry A."/>
            <person name="Bayul T."/>
            <person name="Berlin A."/>
            <person name="Bessette D."/>
            <person name="Bloom T."/>
            <person name="Bloom T."/>
            <person name="Boguslavskiy L."/>
            <person name="Bonnet C."/>
            <person name="Boukhgalter B."/>
            <person name="Bourzgui I."/>
            <person name="Brown A."/>
            <person name="Cahill P."/>
            <person name="Channer S."/>
            <person name="Cheshatsang Y."/>
            <person name="Chuda L."/>
            <person name="Citroen M."/>
            <person name="Collymore A."/>
            <person name="Cooke P."/>
            <person name="Costello M."/>
            <person name="D'Aco K."/>
            <person name="Daza R."/>
            <person name="De Haan G."/>
            <person name="DeGray S."/>
            <person name="DeMaso C."/>
            <person name="Dhargay N."/>
            <person name="Dooley K."/>
            <person name="Dooley E."/>
            <person name="Doricent M."/>
            <person name="Dorje P."/>
            <person name="Dorjee K."/>
            <person name="Dupes A."/>
            <person name="Elong R."/>
            <person name="Falk J."/>
            <person name="Farina A."/>
            <person name="Faro S."/>
            <person name="Ferguson D."/>
            <person name="Fisher S."/>
            <person name="Foley C.D."/>
            <person name="Franke A."/>
            <person name="Friedrich D."/>
            <person name="Gadbois L."/>
            <person name="Gearin G."/>
            <person name="Gearin C.R."/>
            <person name="Giannoukos G."/>
            <person name="Goode T."/>
            <person name="Graham J."/>
            <person name="Grandbois E."/>
            <person name="Grewal S."/>
            <person name="Gyaltsen K."/>
            <person name="Hafez N."/>
            <person name="Hagos B."/>
            <person name="Hall J."/>
            <person name="Henson C."/>
            <person name="Hollinger A."/>
            <person name="Honan T."/>
            <person name="Huard M.D."/>
            <person name="Hughes L."/>
            <person name="Hurhula B."/>
            <person name="Husby M.E."/>
            <person name="Kamat A."/>
            <person name="Kanga B."/>
            <person name="Kashin S."/>
            <person name="Khazanovich D."/>
            <person name="Kisner P."/>
            <person name="Lance K."/>
            <person name="Lara M."/>
            <person name="Lee W."/>
            <person name="Lennon N."/>
            <person name="Letendre F."/>
            <person name="LeVine R."/>
            <person name="Lipovsky A."/>
            <person name="Liu X."/>
            <person name="Liu J."/>
            <person name="Liu S."/>
            <person name="Lokyitsang T."/>
            <person name="Lokyitsang Y."/>
            <person name="Lubonja R."/>
            <person name="Lui A."/>
            <person name="MacDonald P."/>
            <person name="Magnisalis V."/>
            <person name="Maru K."/>
            <person name="Matthews C."/>
            <person name="McCusker W."/>
            <person name="McDonough S."/>
            <person name="Mehta T."/>
            <person name="Meldrim J."/>
            <person name="Meneus L."/>
            <person name="Mihai O."/>
            <person name="Mihalev A."/>
            <person name="Mihova T."/>
            <person name="Mittelman R."/>
            <person name="Mlenga V."/>
            <person name="Montmayeur A."/>
            <person name="Mulrain L."/>
            <person name="Navidi A."/>
            <person name="Naylor J."/>
            <person name="Negash T."/>
            <person name="Nguyen T."/>
            <person name="Nguyen N."/>
            <person name="Nicol R."/>
            <person name="Norbu C."/>
            <person name="Norbu N."/>
            <person name="Novod N."/>
            <person name="O'Neill B."/>
            <person name="Osman S."/>
            <person name="Markiewicz E."/>
            <person name="Oyono O.L."/>
            <person name="Patti C."/>
            <person name="Phunkhang P."/>
            <person name="Pierre F."/>
            <person name="Priest M."/>
            <person name="Raghuraman S."/>
            <person name="Rege F."/>
            <person name="Reyes R."/>
            <person name="Rise C."/>
            <person name="Rogov P."/>
            <person name="Ross K."/>
            <person name="Ryan E."/>
            <person name="Settipalli S."/>
            <person name="Shea T."/>
            <person name="Sherpa N."/>
            <person name="Shi L."/>
            <person name="Shih D."/>
            <person name="Sparrow T."/>
            <person name="Spaulding J."/>
            <person name="Stalker J."/>
            <person name="Stange-Thomann N."/>
            <person name="Stavropoulos S."/>
            <person name="Stone C."/>
            <person name="Strader C."/>
            <person name="Tesfaye S."/>
            <person name="Thomson T."/>
            <person name="Thoulutsang Y."/>
            <person name="Thoulutsang D."/>
            <person name="Topham K."/>
            <person name="Topping I."/>
            <person name="Tsamla T."/>
            <person name="Vassiliev H."/>
            <person name="Vo A."/>
            <person name="Wangchuk T."/>
            <person name="Wangdi T."/>
            <person name="Weiand M."/>
            <person name="Wilkinson J."/>
            <person name="Wilson A."/>
            <person name="Yadav S."/>
            <person name="Young G."/>
            <person name="Yu Q."/>
            <person name="Zembek L."/>
            <person name="Zhong D."/>
            <person name="Zimmer A."/>
            <person name="Zwirko Z."/>
            <person name="Jaffe D.B."/>
            <person name="Alvarez P."/>
            <person name="Brockman W."/>
            <person name="Butler J."/>
            <person name="Chin C."/>
            <person name="Gnerre S."/>
            <person name="MacCallum I."/>
            <person name="Graves J.A."/>
            <person name="Ponting C.P."/>
            <person name="Breen M."/>
            <person name="Samollow P.B."/>
            <person name="Lander E.S."/>
            <person name="Lindblad-Toh K."/>
        </authorList>
    </citation>
    <scope>NUCLEOTIDE SEQUENCE [LARGE SCALE GENOMIC DNA]</scope>
</reference>
<dbReference type="InterPro" id="IPR050413">
    <property type="entry name" value="TCR_beta_variable"/>
</dbReference>
<dbReference type="GeneTree" id="ENSGT00940000162480"/>
<evidence type="ECO:0000256" key="1">
    <source>
        <dbReference type="ARBA" id="ARBA00022729"/>
    </source>
</evidence>
<proteinExistence type="predicted"/>
<evidence type="ECO:0000313" key="5">
    <source>
        <dbReference type="Proteomes" id="UP000002280"/>
    </source>
</evidence>
<dbReference type="Gene3D" id="2.60.40.10">
    <property type="entry name" value="Immunoglobulins"/>
    <property type="match status" value="1"/>
</dbReference>
<dbReference type="ExpressionAtlas" id="K7DZA8">
    <property type="expression patterns" value="baseline"/>
</dbReference>
<dbReference type="InterPro" id="IPR013783">
    <property type="entry name" value="Ig-like_fold"/>
</dbReference>
<dbReference type="InterPro" id="IPR003599">
    <property type="entry name" value="Ig_sub"/>
</dbReference>
<reference evidence="4" key="2">
    <citation type="submission" date="2025-08" db="UniProtKB">
        <authorList>
            <consortium name="Ensembl"/>
        </authorList>
    </citation>
    <scope>IDENTIFICATION</scope>
</reference>
<dbReference type="AlphaFoldDB" id="K7DZA8"/>
<evidence type="ECO:0000256" key="2">
    <source>
        <dbReference type="ARBA" id="ARBA00022859"/>
    </source>
</evidence>
<feature type="domain" description="Immunoglobulin" evidence="3">
    <location>
        <begin position="36"/>
        <end position="139"/>
    </location>
</feature>
<dbReference type="eggNOG" id="ENOG502T5T6">
    <property type="taxonomic scope" value="Eukaryota"/>
</dbReference>
<keyword evidence="1" id="KW-0732">Signal</keyword>
<dbReference type="Proteomes" id="UP000002280">
    <property type="component" value="Chromosome 8"/>
</dbReference>
<keyword evidence="2" id="KW-0391">Immunity</keyword>
<sequence length="162" mass="18320">MPNSWHDSAVGSGLFCYVAICLLGVGHMDTGVIQNPRYLVKGSGETVVLSCDPIKGHLYIFWYQQLLNKELKFLTYRNKDQILDKSGMPEKRYTSEWSSLKIHPTEPGDSAHFFCASSLDTELQIQLFSIHKHTLLRRKEGDVGESREELVSGSRVFVEVGK</sequence>
<keyword evidence="5" id="KW-1185">Reference proteome</keyword>
<protein>
    <recommendedName>
        <fullName evidence="3">Immunoglobulin domain-containing protein</fullName>
    </recommendedName>
</protein>
<dbReference type="Ensembl" id="ENSMODT00000041965.2">
    <property type="protein sequence ID" value="ENSMODP00000038859.2"/>
    <property type="gene ID" value="ENSMODG00000029758.2"/>
</dbReference>
<dbReference type="Bgee" id="ENSMODG00000029758">
    <property type="expression patterns" value="Expressed in blood and 1 other cell type or tissue"/>
</dbReference>
<dbReference type="PANTHER" id="PTHR23268">
    <property type="entry name" value="T-CELL RECEPTOR BETA CHAIN"/>
    <property type="match status" value="1"/>
</dbReference>